<organism evidence="2 3">
    <name type="scientific">Araneus ventricosus</name>
    <name type="common">Orbweaver spider</name>
    <name type="synonym">Epeira ventricosa</name>
    <dbReference type="NCBI Taxonomy" id="182803"/>
    <lineage>
        <taxon>Eukaryota</taxon>
        <taxon>Metazoa</taxon>
        <taxon>Ecdysozoa</taxon>
        <taxon>Arthropoda</taxon>
        <taxon>Chelicerata</taxon>
        <taxon>Arachnida</taxon>
        <taxon>Araneae</taxon>
        <taxon>Araneomorphae</taxon>
        <taxon>Entelegynae</taxon>
        <taxon>Araneoidea</taxon>
        <taxon>Araneidae</taxon>
        <taxon>Araneus</taxon>
    </lineage>
</organism>
<proteinExistence type="predicted"/>
<evidence type="ECO:0000313" key="2">
    <source>
        <dbReference type="EMBL" id="GBO40581.1"/>
    </source>
</evidence>
<dbReference type="EMBL" id="BGPR01065847">
    <property type="protein sequence ID" value="GBO40581.1"/>
    <property type="molecule type" value="Genomic_DNA"/>
</dbReference>
<accession>A0A4Y2WTT1</accession>
<comment type="caution">
    <text evidence="2">The sequence shown here is derived from an EMBL/GenBank/DDBJ whole genome shotgun (WGS) entry which is preliminary data.</text>
</comment>
<keyword evidence="3" id="KW-1185">Reference proteome</keyword>
<gene>
    <name evidence="2" type="ORF">AVEN_231454_1</name>
</gene>
<evidence type="ECO:0000313" key="3">
    <source>
        <dbReference type="Proteomes" id="UP000499080"/>
    </source>
</evidence>
<dbReference type="AlphaFoldDB" id="A0A4Y2WTT1"/>
<protein>
    <submittedName>
        <fullName evidence="2">Uncharacterized protein</fullName>
    </submittedName>
</protein>
<name>A0A4Y2WTT1_ARAVE</name>
<reference evidence="2 3" key="1">
    <citation type="journal article" date="2019" name="Sci. Rep.">
        <title>Orb-weaving spider Araneus ventricosus genome elucidates the spidroin gene catalogue.</title>
        <authorList>
            <person name="Kono N."/>
            <person name="Nakamura H."/>
            <person name="Ohtoshi R."/>
            <person name="Moran D.A.P."/>
            <person name="Shinohara A."/>
            <person name="Yoshida Y."/>
            <person name="Fujiwara M."/>
            <person name="Mori M."/>
            <person name="Tomita M."/>
            <person name="Arakawa K."/>
        </authorList>
    </citation>
    <scope>NUCLEOTIDE SEQUENCE [LARGE SCALE GENOMIC DNA]</scope>
</reference>
<evidence type="ECO:0000256" key="1">
    <source>
        <dbReference type="SAM" id="MobiDB-lite"/>
    </source>
</evidence>
<sequence>MITRINNNPSQWKDQRVFLQPTAVLKHHTVSRSFEDAVHIHRNRAREPFFAQGLDSSSVGRKRPHRQEILKAPVKPGLLGRMRLELDSPNLGGDLPHRDPLLEPSLKARKMGCDGQG</sequence>
<feature type="region of interest" description="Disordered" evidence="1">
    <location>
        <begin position="88"/>
        <end position="117"/>
    </location>
</feature>
<dbReference type="Proteomes" id="UP000499080">
    <property type="component" value="Unassembled WGS sequence"/>
</dbReference>